<dbReference type="EMBL" id="AP017369">
    <property type="protein sequence ID" value="BAU94401.1"/>
    <property type="molecule type" value="Genomic_DNA"/>
</dbReference>
<keyword evidence="2" id="KW-1185">Reference proteome</keyword>
<organism evidence="1 2">
    <name type="scientific">Corynebacterium suranareeae</name>
    <dbReference type="NCBI Taxonomy" id="2506452"/>
    <lineage>
        <taxon>Bacteria</taxon>
        <taxon>Bacillati</taxon>
        <taxon>Actinomycetota</taxon>
        <taxon>Actinomycetes</taxon>
        <taxon>Mycobacteriales</taxon>
        <taxon>Corynebacteriaceae</taxon>
        <taxon>Corynebacterium</taxon>
    </lineage>
</organism>
<reference evidence="1 2" key="1">
    <citation type="submission" date="2016-02" db="EMBL/GenBank/DDBJ databases">
        <title>Corynebacterium glutamicum N24 whole genome sequencing project.</title>
        <authorList>
            <person name="Matsutani M."/>
            <person name="Nangtapong N."/>
            <person name="Yakushi T."/>
            <person name="Matsushita K."/>
        </authorList>
    </citation>
    <scope>NUCLEOTIDE SEQUENCE [LARGE SCALE GENOMIC DNA]</scope>
    <source>
        <strain evidence="1 2">N24</strain>
    </source>
</reference>
<name>A0A160PP85_9CORY</name>
<dbReference type="Proteomes" id="UP000218244">
    <property type="component" value="Chromosome"/>
</dbReference>
<protein>
    <submittedName>
        <fullName evidence="1">Uncharacterized protein</fullName>
    </submittedName>
</protein>
<proteinExistence type="predicted"/>
<evidence type="ECO:0000313" key="2">
    <source>
        <dbReference type="Proteomes" id="UP000218244"/>
    </source>
</evidence>
<gene>
    <name evidence="1" type="ORF">N24_0139</name>
</gene>
<dbReference type="AlphaFoldDB" id="A0A160PP85"/>
<dbReference type="KEGG" id="csur:N24_0139"/>
<sequence>MRYNPGVYFAIAPFPVEIVNPEPEFWTASNVFASLALVASIFTAIWQWWSSGARVKLDFSVYGSEVIPEGDRDYPKASLIVIAKNAGRTETTVTDPLIHTGELPRLRWTTMWLGSWRHSGSGKGQHFPVGDIAEVEIPLAQIMGFTPAVHQPVKDLKIEVVTANKVFNKKLPKDVARVVQGWVDQCSQHRETKLEE</sequence>
<evidence type="ECO:0000313" key="1">
    <source>
        <dbReference type="EMBL" id="BAU94401.1"/>
    </source>
</evidence>
<accession>A0A160PP85</accession>